<sequence length="84" mass="9236">MLSSAERRSRDWCVVLGRAAASLSTRASTAVIRPSSLGRPMESMKLQRLTVSEASLAEYGSPWDSESHGLYLPGCGHTRCRPHY</sequence>
<gene>
    <name evidence="1" type="ORF">PHLGIDRAFT_439005</name>
</gene>
<dbReference type="HOGENOM" id="CLU_2528233_0_0_1"/>
<proteinExistence type="predicted"/>
<protein>
    <submittedName>
        <fullName evidence="1">Uncharacterized protein</fullName>
    </submittedName>
</protein>
<evidence type="ECO:0000313" key="2">
    <source>
        <dbReference type="Proteomes" id="UP000053257"/>
    </source>
</evidence>
<dbReference type="AlphaFoldDB" id="A0A0C3SFA4"/>
<accession>A0A0C3SFA4</accession>
<reference evidence="1 2" key="1">
    <citation type="journal article" date="2014" name="PLoS Genet.">
        <title>Analysis of the Phlebiopsis gigantea genome, transcriptome and secretome provides insight into its pioneer colonization strategies of wood.</title>
        <authorList>
            <person name="Hori C."/>
            <person name="Ishida T."/>
            <person name="Igarashi K."/>
            <person name="Samejima M."/>
            <person name="Suzuki H."/>
            <person name="Master E."/>
            <person name="Ferreira P."/>
            <person name="Ruiz-Duenas F.J."/>
            <person name="Held B."/>
            <person name="Canessa P."/>
            <person name="Larrondo L.F."/>
            <person name="Schmoll M."/>
            <person name="Druzhinina I.S."/>
            <person name="Kubicek C.P."/>
            <person name="Gaskell J.A."/>
            <person name="Kersten P."/>
            <person name="St John F."/>
            <person name="Glasner J."/>
            <person name="Sabat G."/>
            <person name="Splinter BonDurant S."/>
            <person name="Syed K."/>
            <person name="Yadav J."/>
            <person name="Mgbeahuruike A.C."/>
            <person name="Kovalchuk A."/>
            <person name="Asiegbu F.O."/>
            <person name="Lackner G."/>
            <person name="Hoffmeister D."/>
            <person name="Rencoret J."/>
            <person name="Gutierrez A."/>
            <person name="Sun H."/>
            <person name="Lindquist E."/>
            <person name="Barry K."/>
            <person name="Riley R."/>
            <person name="Grigoriev I.V."/>
            <person name="Henrissat B."/>
            <person name="Kues U."/>
            <person name="Berka R.M."/>
            <person name="Martinez A.T."/>
            <person name="Covert S.F."/>
            <person name="Blanchette R.A."/>
            <person name="Cullen D."/>
        </authorList>
    </citation>
    <scope>NUCLEOTIDE SEQUENCE [LARGE SCALE GENOMIC DNA]</scope>
    <source>
        <strain evidence="1 2">11061_1 CR5-6</strain>
    </source>
</reference>
<evidence type="ECO:0000313" key="1">
    <source>
        <dbReference type="EMBL" id="KIP11740.1"/>
    </source>
</evidence>
<keyword evidence="2" id="KW-1185">Reference proteome</keyword>
<dbReference type="Proteomes" id="UP000053257">
    <property type="component" value="Unassembled WGS sequence"/>
</dbReference>
<organism evidence="1 2">
    <name type="scientific">Phlebiopsis gigantea (strain 11061_1 CR5-6)</name>
    <name type="common">White-rot fungus</name>
    <name type="synonym">Peniophora gigantea</name>
    <dbReference type="NCBI Taxonomy" id="745531"/>
    <lineage>
        <taxon>Eukaryota</taxon>
        <taxon>Fungi</taxon>
        <taxon>Dikarya</taxon>
        <taxon>Basidiomycota</taxon>
        <taxon>Agaricomycotina</taxon>
        <taxon>Agaricomycetes</taxon>
        <taxon>Polyporales</taxon>
        <taxon>Phanerochaetaceae</taxon>
        <taxon>Phlebiopsis</taxon>
    </lineage>
</organism>
<dbReference type="EMBL" id="KN840444">
    <property type="protein sequence ID" value="KIP11740.1"/>
    <property type="molecule type" value="Genomic_DNA"/>
</dbReference>
<name>A0A0C3SFA4_PHLG1</name>